<comment type="caution">
    <text evidence="1">The sequence shown here is derived from an EMBL/GenBank/DDBJ whole genome shotgun (WGS) entry which is preliminary data.</text>
</comment>
<dbReference type="AlphaFoldDB" id="A0AAW8CTV6"/>
<dbReference type="RefSeq" id="WP_307685120.1">
    <property type="nucleotide sequence ID" value="NZ_JAUSRD010000005.1"/>
</dbReference>
<dbReference type="Pfam" id="PF08238">
    <property type="entry name" value="Sel1"/>
    <property type="match status" value="4"/>
</dbReference>
<dbReference type="Pfam" id="PF14903">
    <property type="entry name" value="WG_beta_rep"/>
    <property type="match status" value="1"/>
</dbReference>
<name>A0AAW8CTV6_9BURK</name>
<reference evidence="1" key="1">
    <citation type="submission" date="2023-07" db="EMBL/GenBank/DDBJ databases">
        <title>Sorghum-associated microbial communities from plants grown in Nebraska, USA.</title>
        <authorList>
            <person name="Schachtman D."/>
        </authorList>
    </citation>
    <scope>NUCLEOTIDE SEQUENCE</scope>
    <source>
        <strain evidence="1">DS3754</strain>
    </source>
</reference>
<dbReference type="PANTHER" id="PTHR37841:SF1">
    <property type="entry name" value="DUF3298 DOMAIN-CONTAINING PROTEIN"/>
    <property type="match status" value="1"/>
</dbReference>
<protein>
    <submittedName>
        <fullName evidence="1">TPR repeat protein</fullName>
    </submittedName>
</protein>
<proteinExistence type="predicted"/>
<organism evidence="1 2">
    <name type="scientific">Variovorax boronicumulans</name>
    <dbReference type="NCBI Taxonomy" id="436515"/>
    <lineage>
        <taxon>Bacteria</taxon>
        <taxon>Pseudomonadati</taxon>
        <taxon>Pseudomonadota</taxon>
        <taxon>Betaproteobacteria</taxon>
        <taxon>Burkholderiales</taxon>
        <taxon>Comamonadaceae</taxon>
        <taxon>Variovorax</taxon>
    </lineage>
</organism>
<sequence>MGNRSWLYLEHRLSGADDGADHEETSANEIAEANNNFPVLWQLLLADGAASGAIDHQRVFGDAGTDNLSSDAHAALARIRQLHAFVERHPMLHTLPQIALQFEALALHLAELIHELPADSAPRFSANLDELSWLGGETEGEGFIERNRRECNERWAEVRRCIDSGNHPGVDAALGIQRFVDWEAWAWQFGFGSLSHPYFDGYESPRDESFVDFVPEEEDEDGYERLDYDNHLGGELWRFEVDGRWGVTRVVHDDDGGRHRTTVVEPAWDDIRSAGGRDRHLLWISQGERSGLLLADAEAPRVLLEPQLDEVWDFEDDIATALVGDHIGLLRADGSWLLEPSVDEVWSFVEGRVRARVGERIGYIDLQGQWTIAPRFEEAEDFTPSGLAPVRGDEGGWGLVRADGDWAVPPDFEQLQWRHDWEAFDATRDGKSGLLDAQGRVVIEPVYEQVDLLEEYPIEFLTSEDNDPANERSADARPKRFAVERADGLCGLVDGRGRVLVPFDYGRFETLEPLTGQERAHAMARRDLVRVASKGGRTAKNAPWLRGIYDVAAGRELVPCRHRTLQPLAWGTQDIGWLVADPLPRGAKTEKIEKGQLAVGVLRGDGTVLHPQAYPWITAAVSVADSWLVAAVRSDLCKRWGAGEPVKAVRNDTGLYVWLHADGREQPHAEYMAARHAAGDLRAAYELACHLRDGEGIEADPREALRWMARAAGVREPGDAPATASPDGLPVAMCELSKMLRWDTAGLGADAALGRAWLLHAIAHGGTDDAATQAQLGYMLCEGEGGERDLEGGVRHYELAAEKNNTMALYNLGLAHKLGEPGEPDLARAIGYFRRGHEAGDISATMQLGRTLCLHAEALDEQGHGEAVVNVLYAEALYARQKVAEDGNQREQGWACYELGWMRFRGQGAPEDAAAAERWLLAGAALDDCKENLESQRACTEVLAETFYGDPDSPLFDEDKASEWTQRLQALPATTPDAPA</sequence>
<dbReference type="SUPFAM" id="SSF81901">
    <property type="entry name" value="HCP-like"/>
    <property type="match status" value="2"/>
</dbReference>
<gene>
    <name evidence="1" type="ORF">J2W31_002807</name>
</gene>
<dbReference type="Proteomes" id="UP001242045">
    <property type="component" value="Unassembled WGS sequence"/>
</dbReference>
<dbReference type="InterPro" id="IPR006597">
    <property type="entry name" value="Sel1-like"/>
</dbReference>
<dbReference type="PANTHER" id="PTHR37841">
    <property type="entry name" value="GLR2918 PROTEIN"/>
    <property type="match status" value="1"/>
</dbReference>
<dbReference type="InterPro" id="IPR032774">
    <property type="entry name" value="WG_beta_rep"/>
</dbReference>
<dbReference type="SMART" id="SM00671">
    <property type="entry name" value="SEL1"/>
    <property type="match status" value="5"/>
</dbReference>
<evidence type="ECO:0000313" key="2">
    <source>
        <dbReference type="Proteomes" id="UP001242045"/>
    </source>
</evidence>
<dbReference type="InterPro" id="IPR011990">
    <property type="entry name" value="TPR-like_helical_dom_sf"/>
</dbReference>
<evidence type="ECO:0000313" key="1">
    <source>
        <dbReference type="EMBL" id="MDP9893692.1"/>
    </source>
</evidence>
<dbReference type="Gene3D" id="1.25.40.10">
    <property type="entry name" value="Tetratricopeptide repeat domain"/>
    <property type="match status" value="1"/>
</dbReference>
<accession>A0AAW8CTV6</accession>
<dbReference type="EMBL" id="JAUSRD010000005">
    <property type="protein sequence ID" value="MDP9893692.1"/>
    <property type="molecule type" value="Genomic_DNA"/>
</dbReference>